<gene>
    <name evidence="2" type="ORF">BAE44_0017571</name>
</gene>
<dbReference type="OrthoDB" id="643837at2759"/>
<dbReference type="InterPro" id="IPR036047">
    <property type="entry name" value="F-box-like_dom_sf"/>
</dbReference>
<feature type="domain" description="F-box" evidence="1">
    <location>
        <begin position="23"/>
        <end position="69"/>
    </location>
</feature>
<dbReference type="InterPro" id="IPR001810">
    <property type="entry name" value="F-box_dom"/>
</dbReference>
<dbReference type="Proteomes" id="UP000095767">
    <property type="component" value="Unassembled WGS sequence"/>
</dbReference>
<sequence>MASSPDRKKPSSPASTALATRDWASLPPDILISVFLKLGPREIMMGAEHACTAWQRVAVDDPVLWRCVDMGMVSPCSPNGRAIVRVAVDRGAGECEAFSGLCDSKLLFYLVQRAPYLRSLHLKHLYAPNKVLNLVLKRLPLLEDLEISPTYVSTPEENLLQSICQDCPHLRKLRLNCCESFDYNNGNGMALERIHGEIILMQDLRSLELFHCDLTTQGLRAILDNCPLLETLHITGFLMGGEMDQMLRQKCAGVKDLTLPNKSVKIYTFHRHGPVRSRITEPWELHG</sequence>
<dbReference type="Gene3D" id="3.80.10.10">
    <property type="entry name" value="Ribonuclease Inhibitor"/>
    <property type="match status" value="1"/>
</dbReference>
<evidence type="ECO:0000313" key="3">
    <source>
        <dbReference type="Proteomes" id="UP000095767"/>
    </source>
</evidence>
<dbReference type="FunFam" id="1.20.1280.50:FF:000037">
    <property type="entry name" value="F-box protein SKIP19"/>
    <property type="match status" value="1"/>
</dbReference>
<comment type="caution">
    <text evidence="2">The sequence shown here is derived from an EMBL/GenBank/DDBJ whole genome shotgun (WGS) entry which is preliminary data.</text>
</comment>
<dbReference type="InterPro" id="IPR032675">
    <property type="entry name" value="LRR_dom_sf"/>
</dbReference>
<dbReference type="STRING" id="888268.A0A1E5V8C1"/>
<dbReference type="InterPro" id="IPR001611">
    <property type="entry name" value="Leu-rich_rpt"/>
</dbReference>
<keyword evidence="3" id="KW-1185">Reference proteome</keyword>
<accession>A0A1E5V8C1</accession>
<proteinExistence type="predicted"/>
<organism evidence="2 3">
    <name type="scientific">Dichanthelium oligosanthes</name>
    <dbReference type="NCBI Taxonomy" id="888268"/>
    <lineage>
        <taxon>Eukaryota</taxon>
        <taxon>Viridiplantae</taxon>
        <taxon>Streptophyta</taxon>
        <taxon>Embryophyta</taxon>
        <taxon>Tracheophyta</taxon>
        <taxon>Spermatophyta</taxon>
        <taxon>Magnoliopsida</taxon>
        <taxon>Liliopsida</taxon>
        <taxon>Poales</taxon>
        <taxon>Poaceae</taxon>
        <taxon>PACMAD clade</taxon>
        <taxon>Panicoideae</taxon>
        <taxon>Panicodae</taxon>
        <taxon>Paniceae</taxon>
        <taxon>Dichantheliinae</taxon>
        <taxon>Dichanthelium</taxon>
    </lineage>
</organism>
<evidence type="ECO:0000313" key="2">
    <source>
        <dbReference type="EMBL" id="OEL21410.1"/>
    </source>
</evidence>
<dbReference type="EMBL" id="LWDX02047975">
    <property type="protein sequence ID" value="OEL21410.1"/>
    <property type="molecule type" value="Genomic_DNA"/>
</dbReference>
<dbReference type="PANTHER" id="PTHR38926">
    <property type="entry name" value="F-BOX DOMAIN CONTAINING PROTEIN, EXPRESSED"/>
    <property type="match status" value="1"/>
</dbReference>
<dbReference type="SUPFAM" id="SSF52047">
    <property type="entry name" value="RNI-like"/>
    <property type="match status" value="1"/>
</dbReference>
<dbReference type="Pfam" id="PF12937">
    <property type="entry name" value="F-box-like"/>
    <property type="match status" value="1"/>
</dbReference>
<name>A0A1E5V8C1_9POAL</name>
<reference evidence="2 3" key="1">
    <citation type="submission" date="2016-09" db="EMBL/GenBank/DDBJ databases">
        <title>The draft genome of Dichanthelium oligosanthes: A C3 panicoid grass species.</title>
        <authorList>
            <person name="Studer A.J."/>
            <person name="Schnable J.C."/>
            <person name="Brutnell T.P."/>
        </authorList>
    </citation>
    <scope>NUCLEOTIDE SEQUENCE [LARGE SCALE GENOMIC DNA]</scope>
    <source>
        <strain evidence="3">cv. Kellogg 1175</strain>
        <tissue evidence="2">Leaf</tissue>
    </source>
</reference>
<dbReference type="Pfam" id="PF13516">
    <property type="entry name" value="LRR_6"/>
    <property type="match status" value="1"/>
</dbReference>
<dbReference type="SUPFAM" id="SSF81383">
    <property type="entry name" value="F-box domain"/>
    <property type="match status" value="1"/>
</dbReference>
<protein>
    <recommendedName>
        <fullName evidence="1">F-box domain-containing protein</fullName>
    </recommendedName>
</protein>
<dbReference type="Gene3D" id="1.20.1280.50">
    <property type="match status" value="1"/>
</dbReference>
<dbReference type="PANTHER" id="PTHR38926:SF74">
    <property type="entry name" value="OS08G0193600 PROTEIN"/>
    <property type="match status" value="1"/>
</dbReference>
<dbReference type="AlphaFoldDB" id="A0A1E5V8C1"/>
<evidence type="ECO:0000259" key="1">
    <source>
        <dbReference type="Pfam" id="PF12937"/>
    </source>
</evidence>